<dbReference type="EMBL" id="GL379904">
    <property type="protein sequence ID" value="EGT33292.1"/>
    <property type="molecule type" value="Genomic_DNA"/>
</dbReference>
<feature type="domain" description="NTF2-like" evidence="2">
    <location>
        <begin position="383"/>
        <end position="527"/>
    </location>
</feature>
<dbReference type="InParanoid" id="G0NL70"/>
<feature type="domain" description="NTF2-like" evidence="2">
    <location>
        <begin position="71"/>
        <end position="215"/>
    </location>
</feature>
<dbReference type="STRING" id="135651.G0NL70"/>
<reference evidence="4" key="1">
    <citation type="submission" date="2011-07" db="EMBL/GenBank/DDBJ databases">
        <authorList>
            <consortium name="Caenorhabditis brenneri Sequencing and Analysis Consortium"/>
            <person name="Wilson R.K."/>
        </authorList>
    </citation>
    <scope>NUCLEOTIDE SEQUENCE [LARGE SCALE GENOMIC DNA]</scope>
    <source>
        <strain evidence="4">PB2801</strain>
    </source>
</reference>
<dbReference type="HOGENOM" id="CLU_038306_0_0_1"/>
<evidence type="ECO:0000259" key="2">
    <source>
        <dbReference type="Pfam" id="PF26529"/>
    </source>
</evidence>
<feature type="signal peptide" evidence="1">
    <location>
        <begin position="1"/>
        <end position="19"/>
    </location>
</feature>
<evidence type="ECO:0000256" key="1">
    <source>
        <dbReference type="SAM" id="SignalP"/>
    </source>
</evidence>
<feature type="domain" description="NTF2-like" evidence="2">
    <location>
        <begin position="234"/>
        <end position="379"/>
    </location>
</feature>
<organism evidence="4">
    <name type="scientific">Caenorhabditis brenneri</name>
    <name type="common">Nematode worm</name>
    <dbReference type="NCBI Taxonomy" id="135651"/>
    <lineage>
        <taxon>Eukaryota</taxon>
        <taxon>Metazoa</taxon>
        <taxon>Ecdysozoa</taxon>
        <taxon>Nematoda</taxon>
        <taxon>Chromadorea</taxon>
        <taxon>Rhabditida</taxon>
        <taxon>Rhabditina</taxon>
        <taxon>Rhabditomorpha</taxon>
        <taxon>Rhabditoidea</taxon>
        <taxon>Rhabditidae</taxon>
        <taxon>Peloderinae</taxon>
        <taxon>Caenorhabditis</taxon>
    </lineage>
</organism>
<dbReference type="AlphaFoldDB" id="G0NL70"/>
<dbReference type="Proteomes" id="UP000008068">
    <property type="component" value="Unassembled WGS sequence"/>
</dbReference>
<name>G0NL70_CAEBE</name>
<dbReference type="Pfam" id="PF26529">
    <property type="entry name" value="NTF2_2"/>
    <property type="match status" value="3"/>
</dbReference>
<dbReference type="InterPro" id="IPR058879">
    <property type="entry name" value="NTF2-like_dom_nem"/>
</dbReference>
<dbReference type="OrthoDB" id="5869523at2759"/>
<sequence>MFIRTIFLLLAIALVSIDSAKIHDIVKNVGKRFLDDANLRAYADPQARTGKYDPQCFRNPMCKLQLYTDDQIRNLKLESALLALKMLLGAASSQNKFYNQSLITLESILEPDMTADICEGELSKKMNSYEYLKHVIKTAALFYETPKIDWRYHISDTPRDTLRVQTVIVQWDKKFNTTAQTHYDVTLKYRPHLRQKGTWFAISHVYQGGICPENGALVYKNDDSIDVVIDNIEDLKNHPTARTLLNFFTPLAYQFFDPEQRNVPSFWIRGLVHEKSILSVCHDELKESKPYTVAEFETWYRRLQVMWHPKKDENNEDEEFTSMIIEKIEENKIIAMVTLKLQMGLSEQVLNWNFRVSAVRDPEDPKPEWYIGTLDVPCNLDYNYKDESFAAIRDVIGTAFVEELVALPDPTLWYSTIQFANQFMKHGTRTFEYCDHRKTTANVTAFEYFVFQRNVLHIKKFTKYWIDHRDIKKPAPDTATVSFRTISIGVRGEKKTEYENVWKFDIRWDEMEQFYYVEEMIITCHHKQIDGKYEKGVEYIDIDYGYGG</sequence>
<evidence type="ECO:0000313" key="3">
    <source>
        <dbReference type="EMBL" id="EGT33292.1"/>
    </source>
</evidence>
<keyword evidence="1" id="KW-0732">Signal</keyword>
<dbReference type="eggNOG" id="KOG4209">
    <property type="taxonomic scope" value="Eukaryota"/>
</dbReference>
<proteinExistence type="predicted"/>
<gene>
    <name evidence="3" type="ORF">CAEBREN_10050</name>
</gene>
<evidence type="ECO:0000313" key="4">
    <source>
        <dbReference type="Proteomes" id="UP000008068"/>
    </source>
</evidence>
<accession>G0NL70</accession>
<keyword evidence="4" id="KW-1185">Reference proteome</keyword>
<protein>
    <recommendedName>
        <fullName evidence="2">NTF2-like domain-containing protein</fullName>
    </recommendedName>
</protein>
<feature type="chain" id="PRO_5003405944" description="NTF2-like domain-containing protein" evidence="1">
    <location>
        <begin position="20"/>
        <end position="548"/>
    </location>
</feature>